<dbReference type="Proteomes" id="UP000095287">
    <property type="component" value="Unplaced"/>
</dbReference>
<keyword evidence="2 7" id="KW-0812">Transmembrane</keyword>
<protein>
    <submittedName>
        <fullName evidence="10">SSD domain-containing protein</fullName>
    </submittedName>
</protein>
<keyword evidence="5" id="KW-0325">Glycoprotein</keyword>
<dbReference type="PANTHER" id="PTHR45951">
    <property type="entry name" value="PROTEIN DISPATCHED-RELATED"/>
    <property type="match status" value="1"/>
</dbReference>
<evidence type="ECO:0000256" key="7">
    <source>
        <dbReference type="SAM" id="Phobius"/>
    </source>
</evidence>
<evidence type="ECO:0000313" key="10">
    <source>
        <dbReference type="WBParaSite" id="L893_g32713.t1"/>
    </source>
</evidence>
<keyword evidence="3 7" id="KW-1133">Transmembrane helix</keyword>
<feature type="transmembrane region" description="Helical" evidence="7">
    <location>
        <begin position="200"/>
        <end position="222"/>
    </location>
</feature>
<feature type="transmembrane region" description="Helical" evidence="7">
    <location>
        <begin position="304"/>
        <end position="322"/>
    </location>
</feature>
<dbReference type="GO" id="GO:0007224">
    <property type="term" value="P:smoothened signaling pathway"/>
    <property type="evidence" value="ECO:0007669"/>
    <property type="project" value="TreeGrafter"/>
</dbReference>
<dbReference type="PROSITE" id="PS50156">
    <property type="entry name" value="SSD"/>
    <property type="match status" value="1"/>
</dbReference>
<name>A0A1I8A4A6_9BILA</name>
<evidence type="ECO:0000256" key="6">
    <source>
        <dbReference type="ARBA" id="ARBA00038046"/>
    </source>
</evidence>
<dbReference type="GO" id="GO:0016020">
    <property type="term" value="C:membrane"/>
    <property type="evidence" value="ECO:0007669"/>
    <property type="project" value="UniProtKB-SubCell"/>
</dbReference>
<dbReference type="WBParaSite" id="L893_g32713.t1">
    <property type="protein sequence ID" value="L893_g32713.t1"/>
    <property type="gene ID" value="L893_g32713"/>
</dbReference>
<evidence type="ECO:0000256" key="1">
    <source>
        <dbReference type="ARBA" id="ARBA00004141"/>
    </source>
</evidence>
<feature type="transmembrane region" description="Helical" evidence="7">
    <location>
        <begin position="228"/>
        <end position="246"/>
    </location>
</feature>
<keyword evidence="9" id="KW-1185">Reference proteome</keyword>
<evidence type="ECO:0000259" key="8">
    <source>
        <dbReference type="PROSITE" id="PS50156"/>
    </source>
</evidence>
<dbReference type="GO" id="GO:0022857">
    <property type="term" value="F:transmembrane transporter activity"/>
    <property type="evidence" value="ECO:0007669"/>
    <property type="project" value="TreeGrafter"/>
</dbReference>
<evidence type="ECO:0000256" key="2">
    <source>
        <dbReference type="ARBA" id="ARBA00022692"/>
    </source>
</evidence>
<evidence type="ECO:0000313" key="9">
    <source>
        <dbReference type="Proteomes" id="UP000095287"/>
    </source>
</evidence>
<sequence>MNSVQANSHFDPDDVEAVTADGRFKLTNLTDLTGLASELRRMRRLPFVQHAEKFWPERFLEWSAGVPCERETPCCNVSSPLFFDEYLDHCLRVSTTELFTHFNDTPIYHNETFALVGYTASLSTKLRYSHSFANLSASFELYDENFQGANMWYTTEWTLMSTWFDLLRSIVSDCKQSLAISLAVVAVFALLNLRLMALAALLTIVCVVVVSVGAVVFLGWVIGVLEAVILMLVVGLSFDFTLHYGASIPKEGCRTHRIDAAVRKAFVPVAGAALSSVFAGAVMLLSVTHAFFQVGVFLCVSTSVSWLYSTFFFLPLLSLTLWPAKTDCKLCRQTVFPAAIAMKQYAQ</sequence>
<reference evidence="10" key="1">
    <citation type="submission" date="2016-11" db="UniProtKB">
        <authorList>
            <consortium name="WormBaseParasite"/>
        </authorList>
    </citation>
    <scope>IDENTIFICATION</scope>
</reference>
<accession>A0A1I8A4A6</accession>
<organism evidence="9 10">
    <name type="scientific">Steinernema glaseri</name>
    <dbReference type="NCBI Taxonomy" id="37863"/>
    <lineage>
        <taxon>Eukaryota</taxon>
        <taxon>Metazoa</taxon>
        <taxon>Ecdysozoa</taxon>
        <taxon>Nematoda</taxon>
        <taxon>Chromadorea</taxon>
        <taxon>Rhabditida</taxon>
        <taxon>Tylenchina</taxon>
        <taxon>Panagrolaimomorpha</taxon>
        <taxon>Strongyloidoidea</taxon>
        <taxon>Steinernematidae</taxon>
        <taxon>Steinernema</taxon>
    </lineage>
</organism>
<feature type="transmembrane region" description="Helical" evidence="7">
    <location>
        <begin position="176"/>
        <end position="193"/>
    </location>
</feature>
<proteinExistence type="inferred from homology"/>
<evidence type="ECO:0000256" key="5">
    <source>
        <dbReference type="ARBA" id="ARBA00023180"/>
    </source>
</evidence>
<comment type="similarity">
    <text evidence="6">Belongs to the dispatched family.</text>
</comment>
<dbReference type="Gene3D" id="1.20.1640.10">
    <property type="entry name" value="Multidrug efflux transporter AcrB transmembrane domain"/>
    <property type="match status" value="1"/>
</dbReference>
<comment type="subcellular location">
    <subcellularLocation>
        <location evidence="1">Membrane</location>
        <topology evidence="1">Multi-pass membrane protein</topology>
    </subcellularLocation>
</comment>
<dbReference type="InterPro" id="IPR000731">
    <property type="entry name" value="SSD"/>
</dbReference>
<dbReference type="SUPFAM" id="SSF82866">
    <property type="entry name" value="Multidrug efflux transporter AcrB transmembrane domain"/>
    <property type="match status" value="1"/>
</dbReference>
<feature type="transmembrane region" description="Helical" evidence="7">
    <location>
        <begin position="266"/>
        <end position="292"/>
    </location>
</feature>
<dbReference type="AlphaFoldDB" id="A0A1I8A4A6"/>
<dbReference type="InterPro" id="IPR052081">
    <property type="entry name" value="Dispatched_Hh_regulator"/>
</dbReference>
<dbReference type="PANTHER" id="PTHR45951:SF8">
    <property type="entry name" value="CHE-14 PROTEIN"/>
    <property type="match status" value="1"/>
</dbReference>
<keyword evidence="4 7" id="KW-0472">Membrane</keyword>
<evidence type="ECO:0000256" key="4">
    <source>
        <dbReference type="ARBA" id="ARBA00023136"/>
    </source>
</evidence>
<evidence type="ECO:0000256" key="3">
    <source>
        <dbReference type="ARBA" id="ARBA00022989"/>
    </source>
</evidence>
<feature type="domain" description="SSD" evidence="8">
    <location>
        <begin position="196"/>
        <end position="319"/>
    </location>
</feature>